<sequence length="272" mass="28764">MRREELMNISRRMAISVLCAAALVAGLVSPVAAQTVEVIKSAGTVKVGMLVDFPPFGIMDANNQPDGYDADVAKLLAKELGVEVTIVPVTGPNRIPYLQSNQVDLLVASLGITEERAKNVDFSQPYAGISIGVFGAADLAVTKPEDLAGKTIGVARASTQDTAVTKIAPQDANIQRFDDDASAVQALLSGQVELIGVSNVVAAQIEAAAPGRFNQKLQLSQQVQGIAVRKGSNEMLKFVNGFLDKVKADGQLNAIHEKWLGSPLPEFVTEAK</sequence>
<dbReference type="SUPFAM" id="SSF53850">
    <property type="entry name" value="Periplasmic binding protein-like II"/>
    <property type="match status" value="1"/>
</dbReference>
<dbReference type="GO" id="GO:0016020">
    <property type="term" value="C:membrane"/>
    <property type="evidence" value="ECO:0007669"/>
    <property type="project" value="InterPro"/>
</dbReference>
<comment type="subcellular location">
    <subcellularLocation>
        <location evidence="1">Periplasm</location>
    </subcellularLocation>
</comment>
<dbReference type="GO" id="GO:0042597">
    <property type="term" value="C:periplasmic space"/>
    <property type="evidence" value="ECO:0007669"/>
    <property type="project" value="UniProtKB-SubCell"/>
</dbReference>
<feature type="signal peptide" evidence="3">
    <location>
        <begin position="1"/>
        <end position="33"/>
    </location>
</feature>
<name>A0A3M2J1B6_RHIML</name>
<dbReference type="CDD" id="cd01072">
    <property type="entry name" value="PBP2_SMa0082_like"/>
    <property type="match status" value="1"/>
</dbReference>
<organism evidence="6 7">
    <name type="scientific">Rhizobium meliloti</name>
    <name type="common">Ensifer meliloti</name>
    <name type="synonym">Sinorhizobium meliloti</name>
    <dbReference type="NCBI Taxonomy" id="382"/>
    <lineage>
        <taxon>Bacteria</taxon>
        <taxon>Pseudomonadati</taxon>
        <taxon>Pseudomonadota</taxon>
        <taxon>Alphaproteobacteria</taxon>
        <taxon>Hyphomicrobiales</taxon>
        <taxon>Rhizobiaceae</taxon>
        <taxon>Sinorhizobium/Ensifer group</taxon>
        <taxon>Sinorhizobium</taxon>
    </lineage>
</organism>
<evidence type="ECO:0000256" key="1">
    <source>
        <dbReference type="ARBA" id="ARBA00004418"/>
    </source>
</evidence>
<evidence type="ECO:0000259" key="5">
    <source>
        <dbReference type="SMART" id="SM00079"/>
    </source>
</evidence>
<feature type="domain" description="Solute-binding protein family 3/N-terminal" evidence="4">
    <location>
        <begin position="44"/>
        <end position="263"/>
    </location>
</feature>
<proteinExistence type="predicted"/>
<dbReference type="Pfam" id="PF00497">
    <property type="entry name" value="SBP_bac_3"/>
    <property type="match status" value="1"/>
</dbReference>
<dbReference type="PANTHER" id="PTHR35936:SF17">
    <property type="entry name" value="ARGININE-BINDING EXTRACELLULAR PROTEIN ARTP"/>
    <property type="match status" value="1"/>
</dbReference>
<evidence type="ECO:0000259" key="4">
    <source>
        <dbReference type="SMART" id="SM00062"/>
    </source>
</evidence>
<reference evidence="6 7" key="1">
    <citation type="journal article" date="2013" name="Genome Biol.">
        <title>Comparative genomics of the core and accessory genomes of 48 Sinorhizobium strains comprising five genospecies.</title>
        <authorList>
            <person name="Sugawara M."/>
            <person name="Epstein B."/>
            <person name="Badgley B.D."/>
            <person name="Unno T."/>
            <person name="Xu L."/>
            <person name="Reese J."/>
            <person name="Gyaneshwar P."/>
            <person name="Denny R."/>
            <person name="Mudge J."/>
            <person name="Bharti A.K."/>
            <person name="Farmer A.D."/>
            <person name="May G.D."/>
            <person name="Woodward J.E."/>
            <person name="Medigue C."/>
            <person name="Vallenet D."/>
            <person name="Lajus A."/>
            <person name="Rouy Z."/>
            <person name="Martinez-Vaz B."/>
            <person name="Tiffin P."/>
            <person name="Young N.D."/>
            <person name="Sadowsky M.J."/>
        </authorList>
    </citation>
    <scope>NUCLEOTIDE SEQUENCE [LARGE SCALE GENOMIC DNA]</scope>
    <source>
        <strain evidence="6 7">N6B1</strain>
    </source>
</reference>
<keyword evidence="2 3" id="KW-0732">Signal</keyword>
<feature type="chain" id="PRO_5043183493" evidence="3">
    <location>
        <begin position="34"/>
        <end position="272"/>
    </location>
</feature>
<dbReference type="Proteomes" id="UP000429484">
    <property type="component" value="Unassembled WGS sequence"/>
</dbReference>
<dbReference type="InterPro" id="IPR001320">
    <property type="entry name" value="Iontro_rcpt_C"/>
</dbReference>
<dbReference type="SMART" id="SM00079">
    <property type="entry name" value="PBPe"/>
    <property type="match status" value="1"/>
</dbReference>
<feature type="domain" description="Ionotropic glutamate receptor C-terminal" evidence="5">
    <location>
        <begin position="44"/>
        <end position="262"/>
    </location>
</feature>
<gene>
    <name evidence="6" type="ORF">GHK53_13000</name>
</gene>
<dbReference type="SMART" id="SM00062">
    <property type="entry name" value="PBPb"/>
    <property type="match status" value="1"/>
</dbReference>
<dbReference type="GO" id="GO:0015276">
    <property type="term" value="F:ligand-gated monoatomic ion channel activity"/>
    <property type="evidence" value="ECO:0007669"/>
    <property type="project" value="InterPro"/>
</dbReference>
<dbReference type="PANTHER" id="PTHR35936">
    <property type="entry name" value="MEMBRANE-BOUND LYTIC MUREIN TRANSGLYCOSYLASE F"/>
    <property type="match status" value="1"/>
</dbReference>
<evidence type="ECO:0000313" key="7">
    <source>
        <dbReference type="Proteomes" id="UP000429484"/>
    </source>
</evidence>
<protein>
    <submittedName>
        <fullName evidence="6">Transporter substrate-binding domain-containing protein</fullName>
    </submittedName>
</protein>
<comment type="caution">
    <text evidence="6">The sequence shown here is derived from an EMBL/GenBank/DDBJ whole genome shotgun (WGS) entry which is preliminary data.</text>
</comment>
<evidence type="ECO:0000256" key="3">
    <source>
        <dbReference type="SAM" id="SignalP"/>
    </source>
</evidence>
<accession>A0A3M2J1B6</accession>
<evidence type="ECO:0000256" key="2">
    <source>
        <dbReference type="ARBA" id="ARBA00022729"/>
    </source>
</evidence>
<dbReference type="Gene3D" id="3.40.190.10">
    <property type="entry name" value="Periplasmic binding protein-like II"/>
    <property type="match status" value="2"/>
</dbReference>
<dbReference type="InterPro" id="IPR001638">
    <property type="entry name" value="Solute-binding_3/MltF_N"/>
</dbReference>
<dbReference type="AlphaFoldDB" id="A0A3M2J1B6"/>
<evidence type="ECO:0000313" key="6">
    <source>
        <dbReference type="EMBL" id="MQW33691.1"/>
    </source>
</evidence>
<dbReference type="EMBL" id="WISR01000126">
    <property type="protein sequence ID" value="MQW33691.1"/>
    <property type="molecule type" value="Genomic_DNA"/>
</dbReference>